<proteinExistence type="predicted"/>
<dbReference type="EMBL" id="CM047740">
    <property type="protein sequence ID" value="KAJ0041156.1"/>
    <property type="molecule type" value="Genomic_DNA"/>
</dbReference>
<keyword evidence="2" id="KW-1185">Reference proteome</keyword>
<protein>
    <submittedName>
        <fullName evidence="1">Uncharacterized protein</fullName>
    </submittedName>
</protein>
<accession>A0ACC0YU73</accession>
<sequence length="77" mass="8709">MIFWKKKKILPNFLILEILGVIYISCFARDARRGGGSYKSKKNKLCDMADSSLESLDNPSLRLTHFHLPSSAHLSIS</sequence>
<dbReference type="Proteomes" id="UP001163603">
    <property type="component" value="Chromosome 5"/>
</dbReference>
<reference evidence="2" key="1">
    <citation type="journal article" date="2023" name="G3 (Bethesda)">
        <title>Genome assembly and association tests identify interacting loci associated with vigor, precocity, and sex in interspecific pistachio rootstocks.</title>
        <authorList>
            <person name="Palmer W."/>
            <person name="Jacygrad E."/>
            <person name="Sagayaradj S."/>
            <person name="Cavanaugh K."/>
            <person name="Han R."/>
            <person name="Bertier L."/>
            <person name="Beede B."/>
            <person name="Kafkas S."/>
            <person name="Golino D."/>
            <person name="Preece J."/>
            <person name="Michelmore R."/>
        </authorList>
    </citation>
    <scope>NUCLEOTIDE SEQUENCE [LARGE SCALE GENOMIC DNA]</scope>
</reference>
<name>A0ACC0YU73_9ROSI</name>
<organism evidence="1 2">
    <name type="scientific">Pistacia integerrima</name>
    <dbReference type="NCBI Taxonomy" id="434235"/>
    <lineage>
        <taxon>Eukaryota</taxon>
        <taxon>Viridiplantae</taxon>
        <taxon>Streptophyta</taxon>
        <taxon>Embryophyta</taxon>
        <taxon>Tracheophyta</taxon>
        <taxon>Spermatophyta</taxon>
        <taxon>Magnoliopsida</taxon>
        <taxon>eudicotyledons</taxon>
        <taxon>Gunneridae</taxon>
        <taxon>Pentapetalae</taxon>
        <taxon>rosids</taxon>
        <taxon>malvids</taxon>
        <taxon>Sapindales</taxon>
        <taxon>Anacardiaceae</taxon>
        <taxon>Pistacia</taxon>
    </lineage>
</organism>
<evidence type="ECO:0000313" key="2">
    <source>
        <dbReference type="Proteomes" id="UP001163603"/>
    </source>
</evidence>
<gene>
    <name evidence="1" type="ORF">Pint_27650</name>
</gene>
<comment type="caution">
    <text evidence="1">The sequence shown here is derived from an EMBL/GenBank/DDBJ whole genome shotgun (WGS) entry which is preliminary data.</text>
</comment>
<evidence type="ECO:0000313" key="1">
    <source>
        <dbReference type="EMBL" id="KAJ0041156.1"/>
    </source>
</evidence>